<feature type="domain" description="C4-type zinc-finger of DNA polymerase delta" evidence="24">
    <location>
        <begin position="1049"/>
        <end position="1123"/>
    </location>
</feature>
<dbReference type="GO" id="GO:0006297">
    <property type="term" value="P:nucleotide-excision repair, DNA gap filling"/>
    <property type="evidence" value="ECO:0007669"/>
    <property type="project" value="TreeGrafter"/>
</dbReference>
<evidence type="ECO:0000313" key="26">
    <source>
        <dbReference type="Proteomes" id="UP000444721"/>
    </source>
</evidence>
<keyword evidence="8" id="KW-0540">Nuclease</keyword>
<dbReference type="PANTHER" id="PTHR10322:SF23">
    <property type="entry name" value="DNA POLYMERASE DELTA CATALYTIC SUBUNIT"/>
    <property type="match status" value="1"/>
</dbReference>
<dbReference type="FunFam" id="1.10.132.60:FF:000001">
    <property type="entry name" value="DNA polymerase"/>
    <property type="match status" value="1"/>
</dbReference>
<evidence type="ECO:0000256" key="2">
    <source>
        <dbReference type="ARBA" id="ARBA00004123"/>
    </source>
</evidence>
<keyword evidence="15 20" id="KW-0408">Iron</keyword>
<dbReference type="InterPro" id="IPR006134">
    <property type="entry name" value="DNA-dir_DNA_pol_B_multi_dom"/>
</dbReference>
<dbReference type="OMA" id="CNNCRPR"/>
<evidence type="ECO:0000256" key="11">
    <source>
        <dbReference type="ARBA" id="ARBA00022801"/>
    </source>
</evidence>
<evidence type="ECO:0000256" key="20">
    <source>
        <dbReference type="RuleBase" id="RU000442"/>
    </source>
</evidence>
<dbReference type="GO" id="GO:0008270">
    <property type="term" value="F:zinc ion binding"/>
    <property type="evidence" value="ECO:0007669"/>
    <property type="project" value="UniProtKB-KW"/>
</dbReference>
<dbReference type="GO" id="GO:0008296">
    <property type="term" value="F:3'-5'-DNA exonuclease activity"/>
    <property type="evidence" value="ECO:0007669"/>
    <property type="project" value="TreeGrafter"/>
</dbReference>
<feature type="domain" description="DNA-directed DNA polymerase family B multifunctional" evidence="22">
    <location>
        <begin position="571"/>
        <end position="1013"/>
    </location>
</feature>
<dbReference type="GO" id="GO:0043625">
    <property type="term" value="C:delta DNA polymerase complex"/>
    <property type="evidence" value="ECO:0007669"/>
    <property type="project" value="TreeGrafter"/>
</dbReference>
<dbReference type="Gene3D" id="3.30.342.10">
    <property type="entry name" value="DNA Polymerase, chain B, domain 1"/>
    <property type="match status" value="1"/>
</dbReference>
<evidence type="ECO:0000256" key="18">
    <source>
        <dbReference type="ARBA" id="ARBA00023242"/>
    </source>
</evidence>
<dbReference type="PRINTS" id="PR00106">
    <property type="entry name" value="DNAPOLB"/>
</dbReference>
<dbReference type="Proteomes" id="UP000444721">
    <property type="component" value="Unassembled WGS sequence"/>
</dbReference>
<dbReference type="InterPro" id="IPR023211">
    <property type="entry name" value="DNA_pol_palm_dom_sf"/>
</dbReference>
<evidence type="ECO:0000259" key="24">
    <source>
        <dbReference type="Pfam" id="PF14260"/>
    </source>
</evidence>
<dbReference type="Gene3D" id="3.90.1600.10">
    <property type="entry name" value="Palm domain of DNA polymerase"/>
    <property type="match status" value="1"/>
</dbReference>
<evidence type="ECO:0000256" key="19">
    <source>
        <dbReference type="ARBA" id="ARBA00049244"/>
    </source>
</evidence>
<dbReference type="Gene3D" id="3.30.420.10">
    <property type="entry name" value="Ribonuclease H-like superfamily/Ribonuclease H"/>
    <property type="match status" value="1"/>
</dbReference>
<dbReference type="InterPro" id="IPR025687">
    <property type="entry name" value="Znf-C4pol"/>
</dbReference>
<feature type="compositionally biased region" description="Acidic residues" evidence="21">
    <location>
        <begin position="44"/>
        <end position="76"/>
    </location>
</feature>
<evidence type="ECO:0000256" key="21">
    <source>
        <dbReference type="SAM" id="MobiDB-lite"/>
    </source>
</evidence>
<evidence type="ECO:0000256" key="6">
    <source>
        <dbReference type="ARBA" id="ARBA00022695"/>
    </source>
</evidence>
<dbReference type="SUPFAM" id="SSF56672">
    <property type="entry name" value="DNA/RNA polymerases"/>
    <property type="match status" value="1"/>
</dbReference>
<dbReference type="EMBL" id="VFQX01000013">
    <property type="protein sequence ID" value="KAF0981714.1"/>
    <property type="molecule type" value="Genomic_DNA"/>
</dbReference>
<keyword evidence="4 20" id="KW-0004">4Fe-4S</keyword>
<keyword evidence="13" id="KW-0269">Exonuclease</keyword>
<dbReference type="CDD" id="cd05777">
    <property type="entry name" value="DNA_polB_delta_exo"/>
    <property type="match status" value="1"/>
</dbReference>
<keyword evidence="11" id="KW-0378">Hydrolase</keyword>
<dbReference type="RefSeq" id="XP_044566427.1">
    <property type="nucleotide sequence ID" value="XM_044702884.1"/>
</dbReference>
<dbReference type="CDD" id="cd05533">
    <property type="entry name" value="POLBc_delta"/>
    <property type="match status" value="1"/>
</dbReference>
<dbReference type="FunFam" id="1.10.287.690:FF:000001">
    <property type="entry name" value="DNA polymerase"/>
    <property type="match status" value="1"/>
</dbReference>
<keyword evidence="16 20" id="KW-0411">Iron-sulfur</keyword>
<dbReference type="GO" id="GO:0003677">
    <property type="term" value="F:DNA binding"/>
    <property type="evidence" value="ECO:0007669"/>
    <property type="project" value="UniProtKB-KW"/>
</dbReference>
<keyword evidence="6 20" id="KW-0548">Nucleotidyltransferase</keyword>
<accession>A0A6A5C5H2</accession>
<keyword evidence="10 20" id="KW-0863">Zinc-finger</keyword>
<dbReference type="PROSITE" id="PS00116">
    <property type="entry name" value="DNA_POLYMERASE_B"/>
    <property type="match status" value="1"/>
</dbReference>
<gene>
    <name evidence="25" type="ORF">FDP41_012371</name>
</gene>
<keyword evidence="5 20" id="KW-0808">Transferase</keyword>
<dbReference type="GO" id="GO:0045004">
    <property type="term" value="P:DNA replication proofreading"/>
    <property type="evidence" value="ECO:0007669"/>
    <property type="project" value="TreeGrafter"/>
</dbReference>
<keyword evidence="26" id="KW-1185">Reference proteome</keyword>
<dbReference type="InterPro" id="IPR036397">
    <property type="entry name" value="RNaseH_sf"/>
</dbReference>
<keyword evidence="12 20" id="KW-0862">Zinc</keyword>
<keyword evidence="18 20" id="KW-0539">Nucleus</keyword>
<dbReference type="Gene3D" id="1.10.132.60">
    <property type="entry name" value="DNA polymerase family B, C-terminal domain"/>
    <property type="match status" value="1"/>
</dbReference>
<feature type="compositionally biased region" description="Basic and acidic residues" evidence="21">
    <location>
        <begin position="22"/>
        <end position="35"/>
    </location>
</feature>
<evidence type="ECO:0000313" key="25">
    <source>
        <dbReference type="EMBL" id="KAF0981714.1"/>
    </source>
</evidence>
<comment type="caution">
    <text evidence="25">The sequence shown here is derived from an EMBL/GenBank/DDBJ whole genome shotgun (WGS) entry which is preliminary data.</text>
</comment>
<dbReference type="OrthoDB" id="2414538at2759"/>
<evidence type="ECO:0000256" key="14">
    <source>
        <dbReference type="ARBA" id="ARBA00022932"/>
    </source>
</evidence>
<evidence type="ECO:0000256" key="16">
    <source>
        <dbReference type="ARBA" id="ARBA00023014"/>
    </source>
</evidence>
<comment type="subcellular location">
    <subcellularLocation>
        <location evidence="2 20">Nucleus</location>
    </subcellularLocation>
</comment>
<dbReference type="InterPro" id="IPR050240">
    <property type="entry name" value="DNA_pol_type-B"/>
</dbReference>
<dbReference type="InterPro" id="IPR006133">
    <property type="entry name" value="DNA-dir_DNA_pol_B_exonuc"/>
</dbReference>
<evidence type="ECO:0000256" key="8">
    <source>
        <dbReference type="ARBA" id="ARBA00022722"/>
    </source>
</evidence>
<feature type="region of interest" description="Disordered" evidence="21">
    <location>
        <begin position="1"/>
        <end position="76"/>
    </location>
</feature>
<dbReference type="Pfam" id="PF03104">
    <property type="entry name" value="DNA_pol_B_exo1"/>
    <property type="match status" value="1"/>
</dbReference>
<reference evidence="25 26" key="1">
    <citation type="journal article" date="2019" name="Sci. Rep.">
        <title>Nanopore sequencing improves the draft genome of the human pathogenic amoeba Naegleria fowleri.</title>
        <authorList>
            <person name="Liechti N."/>
            <person name="Schurch N."/>
            <person name="Bruggmann R."/>
            <person name="Wittwer M."/>
        </authorList>
    </citation>
    <scope>NUCLEOTIDE SEQUENCE [LARGE SCALE GENOMIC DNA]</scope>
    <source>
        <strain evidence="25 26">ATCC 30894</strain>
    </source>
</reference>
<dbReference type="InterPro" id="IPR042087">
    <property type="entry name" value="DNA_pol_B_thumb"/>
</dbReference>
<dbReference type="Gene3D" id="1.10.287.690">
    <property type="entry name" value="Helix hairpin bin"/>
    <property type="match status" value="1"/>
</dbReference>
<dbReference type="SUPFAM" id="SSF53098">
    <property type="entry name" value="Ribonuclease H-like"/>
    <property type="match status" value="1"/>
</dbReference>
<dbReference type="GO" id="GO:0051539">
    <property type="term" value="F:4 iron, 4 sulfur cluster binding"/>
    <property type="evidence" value="ECO:0007669"/>
    <property type="project" value="UniProtKB-KW"/>
</dbReference>
<evidence type="ECO:0000256" key="13">
    <source>
        <dbReference type="ARBA" id="ARBA00022839"/>
    </source>
</evidence>
<dbReference type="InterPro" id="IPR006172">
    <property type="entry name" value="DNA-dir_DNA_pol_B"/>
</dbReference>
<protein>
    <recommendedName>
        <fullName evidence="20">DNA polymerase</fullName>
        <ecNumber evidence="20">2.7.7.7</ecNumber>
    </recommendedName>
</protein>
<dbReference type="InterPro" id="IPR043502">
    <property type="entry name" value="DNA/RNA_pol_sf"/>
</dbReference>
<dbReference type="NCBIfam" id="TIGR00592">
    <property type="entry name" value="pol2"/>
    <property type="match status" value="1"/>
</dbReference>
<dbReference type="VEuPathDB" id="AmoebaDB:FDP41_012371"/>
<comment type="similarity">
    <text evidence="3 20">Belongs to the DNA polymerase type-B family.</text>
</comment>
<evidence type="ECO:0000256" key="17">
    <source>
        <dbReference type="ARBA" id="ARBA00023125"/>
    </source>
</evidence>
<evidence type="ECO:0000256" key="7">
    <source>
        <dbReference type="ARBA" id="ARBA00022705"/>
    </source>
</evidence>
<feature type="compositionally biased region" description="Low complexity" evidence="21">
    <location>
        <begin position="1"/>
        <end position="21"/>
    </location>
</feature>
<dbReference type="Pfam" id="PF00136">
    <property type="entry name" value="DNA_pol_B"/>
    <property type="match status" value="1"/>
</dbReference>
<evidence type="ECO:0000256" key="12">
    <source>
        <dbReference type="ARBA" id="ARBA00022833"/>
    </source>
</evidence>
<keyword evidence="17 20" id="KW-0238">DNA-binding</keyword>
<dbReference type="VEuPathDB" id="AmoebaDB:NfTy_039940"/>
<evidence type="ECO:0000256" key="4">
    <source>
        <dbReference type="ARBA" id="ARBA00022485"/>
    </source>
</evidence>
<dbReference type="GeneID" id="68119586"/>
<proteinExistence type="inferred from homology"/>
<dbReference type="AlphaFoldDB" id="A0A6A5C5H2"/>
<evidence type="ECO:0000256" key="1">
    <source>
        <dbReference type="ARBA" id="ARBA00001966"/>
    </source>
</evidence>
<organism evidence="25 26">
    <name type="scientific">Naegleria fowleri</name>
    <name type="common">Brain eating amoeba</name>
    <dbReference type="NCBI Taxonomy" id="5763"/>
    <lineage>
        <taxon>Eukaryota</taxon>
        <taxon>Discoba</taxon>
        <taxon>Heterolobosea</taxon>
        <taxon>Tetramitia</taxon>
        <taxon>Eutetramitia</taxon>
        <taxon>Vahlkampfiidae</taxon>
        <taxon>Naegleria</taxon>
    </lineage>
</organism>
<evidence type="ECO:0000259" key="22">
    <source>
        <dbReference type="Pfam" id="PF00136"/>
    </source>
</evidence>
<evidence type="ECO:0000256" key="9">
    <source>
        <dbReference type="ARBA" id="ARBA00022723"/>
    </source>
</evidence>
<dbReference type="InterPro" id="IPR017964">
    <property type="entry name" value="DNA-dir_DNA_pol_B_CS"/>
</dbReference>
<evidence type="ECO:0000256" key="15">
    <source>
        <dbReference type="ARBA" id="ARBA00023004"/>
    </source>
</evidence>
<keyword evidence="7 20" id="KW-0235">DNA replication</keyword>
<evidence type="ECO:0000256" key="3">
    <source>
        <dbReference type="ARBA" id="ARBA00005755"/>
    </source>
</evidence>
<feature type="domain" description="DNA-directed DNA polymerase family B exonuclease" evidence="23">
    <location>
        <begin position="270"/>
        <end position="507"/>
    </location>
</feature>
<dbReference type="GO" id="GO:0003887">
    <property type="term" value="F:DNA-directed DNA polymerase activity"/>
    <property type="evidence" value="ECO:0007669"/>
    <property type="project" value="UniProtKB-KW"/>
</dbReference>
<dbReference type="SMART" id="SM00486">
    <property type="entry name" value="POLBc"/>
    <property type="match status" value="1"/>
</dbReference>
<dbReference type="Pfam" id="PF14260">
    <property type="entry name" value="zf-C4pol"/>
    <property type="match status" value="1"/>
</dbReference>
<keyword evidence="9 20" id="KW-0479">Metal-binding</keyword>
<dbReference type="PANTHER" id="PTHR10322">
    <property type="entry name" value="DNA POLYMERASE CATALYTIC SUBUNIT"/>
    <property type="match status" value="1"/>
</dbReference>
<dbReference type="VEuPathDB" id="AmoebaDB:NF0071870"/>
<dbReference type="GO" id="GO:0000166">
    <property type="term" value="F:nucleotide binding"/>
    <property type="evidence" value="ECO:0007669"/>
    <property type="project" value="InterPro"/>
</dbReference>
<comment type="catalytic activity">
    <reaction evidence="19 20">
        <text>DNA(n) + a 2'-deoxyribonucleoside 5'-triphosphate = DNA(n+1) + diphosphate</text>
        <dbReference type="Rhea" id="RHEA:22508"/>
        <dbReference type="Rhea" id="RHEA-COMP:17339"/>
        <dbReference type="Rhea" id="RHEA-COMP:17340"/>
        <dbReference type="ChEBI" id="CHEBI:33019"/>
        <dbReference type="ChEBI" id="CHEBI:61560"/>
        <dbReference type="ChEBI" id="CHEBI:173112"/>
        <dbReference type="EC" id="2.7.7.7"/>
    </reaction>
</comment>
<comment type="cofactor">
    <cofactor evidence="1 20">
        <name>[4Fe-4S] cluster</name>
        <dbReference type="ChEBI" id="CHEBI:49883"/>
    </cofactor>
</comment>
<evidence type="ECO:0000256" key="10">
    <source>
        <dbReference type="ARBA" id="ARBA00022771"/>
    </source>
</evidence>
<sequence>MKRKPTSQPTTKKVSSSSSSTTDDKNKKFKQKENESIISKGEPSDFDEDEENEDIEDMDDAQQFEPSEEDEQDIMEEEDVLNSTLSQNISLEDMKKFRAVVPKHPNWVRPSLSKDSLYFKGTCSLAFQQMDADYTLGEQKPGYPGPTTGNVPIVRLYGVTEEGHSVTCHVRGYTPYFYIDQPDNFNPDQTQNFAKFLNTIMAERNIQKGKADKYIVNVSIEKKKSLMHYSFGSSRNFLRIETSIPPMVPHVREALEKGIHIPGLGFKKFQTYESNVLFVLRCMIDSNMVGANWVELPAGSYKLRSDNEKVSHSQIEVDVSYEDLISHLPTEPGWHKIAPVRVLSFDIECKGKDGHFPQAESDPVIVIANYVTVQGKSEPLIKNVMCLGDVAPIVGVEIHSYKNEKDMLEAWRNFMVCVDPDIITGYNIINFDLPYLINRAKTLKVGTFPFLGRIANKRSQMKNSTFSSRAYGTRESKDINIEGRIQLDVLQAIQRDHKLSSYSLNSVSAHFLGDQKEEVHHSIISTLHEGSDEDRRRLASYCLKDAILPIRLLDKLMIIINYIEMARVTGIPVSFILKRGQQIKVISQLLRKAKEKGYIMPTITKSGKKEVLDEEGEATEGETYEGGFVLSPKTGYYDIPITTLDFASLYPSIMIAHNLCYTTLLKKEDISKLSEDQYIKTPSGDYFIKREVQQGLLPLVLEELLAARKQARKDLEKATDPTEKAVMNGRQLALKVSANSVYGFTGATVGMLPCLEISASVTAFGREMIQHTKAMVEEMYTVKNGYEANATVIYGDTDSVMVKFGTKDIKRAMELGLHASQEISKTFVKPIKLEFEKVYYPYLLLAKKRYAGLLWTKTEKYDKMDAKGIVTVRRDNCALVRNLVNTCLHLILVKKSIEAAVNYAKSVISDLLMNRMDISMLVITKALVKKSDKYKAKQTHVELAERMAKRDPSTAPRVGDRIPYVIVKAHKGAKAYEKSEDPIWVLENNIPIDAQYYLEHQIKNPLEQIFSPIIDNTQSLFVGEHTRAISIPTPSKGGIMKFAQKQLRCLGCRNVLSKNGGSTICNDCKQKGVAPKIYESAINKRNHYEDIYSRVWTYCQRCQGSLHADVLCTNRDCPVFYMRKKVQKELSDCQEVLNRFDDEVIYDF</sequence>
<dbReference type="EC" id="2.7.7.7" evidence="20"/>
<dbReference type="InterPro" id="IPR012337">
    <property type="entry name" value="RNaseH-like_sf"/>
</dbReference>
<evidence type="ECO:0000259" key="23">
    <source>
        <dbReference type="Pfam" id="PF03104"/>
    </source>
</evidence>
<keyword evidence="14 20" id="KW-0239">DNA-directed DNA polymerase</keyword>
<evidence type="ECO:0000256" key="5">
    <source>
        <dbReference type="ARBA" id="ARBA00022679"/>
    </source>
</evidence>
<dbReference type="GO" id="GO:0006287">
    <property type="term" value="P:base-excision repair, gap-filling"/>
    <property type="evidence" value="ECO:0007669"/>
    <property type="project" value="TreeGrafter"/>
</dbReference>
<name>A0A6A5C5H2_NAEFO</name>
<dbReference type="FunFam" id="3.30.420.10:FF:000004">
    <property type="entry name" value="DNA polymerase"/>
    <property type="match status" value="1"/>
</dbReference>